<sequence length="57" mass="6330">MTEFEKKLQANPDSFDFADVPTDRHLSESYLDATQPDHVKEAIAKRKAAKDGARPAA</sequence>
<dbReference type="Proteomes" id="UP001598130">
    <property type="component" value="Unassembled WGS sequence"/>
</dbReference>
<proteinExistence type="predicted"/>
<dbReference type="RefSeq" id="WP_377367936.1">
    <property type="nucleotide sequence ID" value="NZ_JAOTJD010000005.1"/>
</dbReference>
<dbReference type="EMBL" id="JAOTJD010000005">
    <property type="protein sequence ID" value="MFD3263193.1"/>
    <property type="molecule type" value="Genomic_DNA"/>
</dbReference>
<name>A0ABW6CLT5_9CAUL</name>
<keyword evidence="3" id="KW-1185">Reference proteome</keyword>
<feature type="region of interest" description="Disordered" evidence="1">
    <location>
        <begin position="1"/>
        <end position="20"/>
    </location>
</feature>
<evidence type="ECO:0000256" key="1">
    <source>
        <dbReference type="SAM" id="MobiDB-lite"/>
    </source>
</evidence>
<organism evidence="2 3">
    <name type="scientific">Phenylobacterium ferrooxidans</name>
    <dbReference type="NCBI Taxonomy" id="2982689"/>
    <lineage>
        <taxon>Bacteria</taxon>
        <taxon>Pseudomonadati</taxon>
        <taxon>Pseudomonadota</taxon>
        <taxon>Alphaproteobacteria</taxon>
        <taxon>Caulobacterales</taxon>
        <taxon>Caulobacteraceae</taxon>
        <taxon>Phenylobacterium</taxon>
    </lineage>
</organism>
<protein>
    <recommendedName>
        <fullName evidence="4">Transcriptional regulator</fullName>
    </recommendedName>
</protein>
<gene>
    <name evidence="2" type="ORF">OCL97_04335</name>
</gene>
<evidence type="ECO:0000313" key="2">
    <source>
        <dbReference type="EMBL" id="MFD3263193.1"/>
    </source>
</evidence>
<comment type="caution">
    <text evidence="2">The sequence shown here is derived from an EMBL/GenBank/DDBJ whole genome shotgun (WGS) entry which is preliminary data.</text>
</comment>
<evidence type="ECO:0008006" key="4">
    <source>
        <dbReference type="Google" id="ProtNLM"/>
    </source>
</evidence>
<reference evidence="2 3" key="1">
    <citation type="submission" date="2022-09" db="EMBL/GenBank/DDBJ databases">
        <title>New species of Phenylobacterium.</title>
        <authorList>
            <person name="Mieszkin S."/>
        </authorList>
    </citation>
    <scope>NUCLEOTIDE SEQUENCE [LARGE SCALE GENOMIC DNA]</scope>
    <source>
        <strain evidence="2 3">HK31-G</strain>
    </source>
</reference>
<evidence type="ECO:0000313" key="3">
    <source>
        <dbReference type="Proteomes" id="UP001598130"/>
    </source>
</evidence>
<accession>A0ABW6CLT5</accession>